<organism evidence="1 2">
    <name type="scientific">Streptomyces coffeae</name>
    <dbReference type="NCBI Taxonomy" id="621382"/>
    <lineage>
        <taxon>Bacteria</taxon>
        <taxon>Bacillati</taxon>
        <taxon>Actinomycetota</taxon>
        <taxon>Actinomycetes</taxon>
        <taxon>Kitasatosporales</taxon>
        <taxon>Streptomycetaceae</taxon>
        <taxon>Streptomyces</taxon>
    </lineage>
</organism>
<proteinExistence type="predicted"/>
<accession>A0ABS1N5E6</accession>
<comment type="caution">
    <text evidence="1">The sequence shown here is derived from an EMBL/GenBank/DDBJ whole genome shotgun (WGS) entry which is preliminary data.</text>
</comment>
<evidence type="ECO:0000313" key="1">
    <source>
        <dbReference type="EMBL" id="MBL1095299.1"/>
    </source>
</evidence>
<dbReference type="EMBL" id="JAERRF010000001">
    <property type="protein sequence ID" value="MBL1095299.1"/>
    <property type="molecule type" value="Genomic_DNA"/>
</dbReference>
<sequence>MESIGEGPLSDEEFAMLRALLKRYCSEELDQWEALQTATPYGPVYITMSRGLPPDTEPSAYRPI</sequence>
<keyword evidence="2" id="KW-1185">Reference proteome</keyword>
<gene>
    <name evidence="1" type="ORF">JK363_01145</name>
</gene>
<dbReference type="RefSeq" id="WP_201870584.1">
    <property type="nucleotide sequence ID" value="NZ_JAERRF010000001.1"/>
</dbReference>
<protein>
    <submittedName>
        <fullName evidence="1">Uncharacterized protein</fullName>
    </submittedName>
</protein>
<dbReference type="Proteomes" id="UP000634229">
    <property type="component" value="Unassembled WGS sequence"/>
</dbReference>
<reference evidence="1 2" key="1">
    <citation type="submission" date="2021-01" db="EMBL/GenBank/DDBJ databases">
        <title>WGS of actinomycetes isolated from Thailand.</title>
        <authorList>
            <person name="Thawai C."/>
        </authorList>
    </citation>
    <scope>NUCLEOTIDE SEQUENCE [LARGE SCALE GENOMIC DNA]</scope>
    <source>
        <strain evidence="1 2">CA1R205</strain>
    </source>
</reference>
<evidence type="ECO:0000313" key="2">
    <source>
        <dbReference type="Proteomes" id="UP000634229"/>
    </source>
</evidence>
<name>A0ABS1N5E6_9ACTN</name>